<dbReference type="PANTHER" id="PTHR34120">
    <property type="entry name" value="EXPRESSED PROTEIN"/>
    <property type="match status" value="1"/>
</dbReference>
<dbReference type="PANTHER" id="PTHR34120:SF15">
    <property type="entry name" value="CALCIUM_CALMODULIN PROTEIN KINASE"/>
    <property type="match status" value="1"/>
</dbReference>
<sequence length="225" mass="24623">MSTVHESHLHDNPVYAADGVGEEDENCQRPGDEDVAAVAEASHQGYFDFPPESFWVPKDSEQDWFDQNATMQRKTSLKLGFSGGNRNHNNNNNNKKTFSHRSFSTLNHKHKSSSLIALPKSQKSSAAAAADGNLRQNKAATARLFRSRSAPGGKRALQQGVEPGSPKVSCTGRVRAKREGGKRTGLWKKLRTVLKNRLGAKRVVNKASSESAGSMGFESGRWSES</sequence>
<name>A0A2Z4HNB6_IPOPC</name>
<organism evidence="2">
    <name type="scientific">Ipomoea pes-caprae</name>
    <name type="common">Railroad vine</name>
    <name type="synonym">Convolvulus pes-caprae</name>
    <dbReference type="NCBI Taxonomy" id="89656"/>
    <lineage>
        <taxon>Eukaryota</taxon>
        <taxon>Viridiplantae</taxon>
        <taxon>Streptophyta</taxon>
        <taxon>Embryophyta</taxon>
        <taxon>Tracheophyta</taxon>
        <taxon>Spermatophyta</taxon>
        <taxon>Magnoliopsida</taxon>
        <taxon>eudicotyledons</taxon>
        <taxon>Gunneridae</taxon>
        <taxon>Pentapetalae</taxon>
        <taxon>asterids</taxon>
        <taxon>lamiids</taxon>
        <taxon>Solanales</taxon>
        <taxon>Convolvulaceae</taxon>
        <taxon>Ipomoeeae</taxon>
        <taxon>Ipomoea</taxon>
    </lineage>
</organism>
<evidence type="ECO:0000313" key="2">
    <source>
        <dbReference type="EMBL" id="AWW16520.1"/>
    </source>
</evidence>
<dbReference type="EMBL" id="MF680610">
    <property type="protein sequence ID" value="AWW16520.1"/>
    <property type="molecule type" value="mRNA"/>
</dbReference>
<feature type="region of interest" description="Disordered" evidence="1">
    <location>
        <begin position="146"/>
        <end position="183"/>
    </location>
</feature>
<feature type="region of interest" description="Disordered" evidence="1">
    <location>
        <begin position="80"/>
        <end position="99"/>
    </location>
</feature>
<reference evidence="2" key="1">
    <citation type="submission" date="2017-07" db="EMBL/GenBank/DDBJ databases">
        <authorList>
            <person name="Sun Z.S."/>
            <person name="Albrecht U."/>
            <person name="Echele G."/>
            <person name="Lee C.C."/>
        </authorList>
    </citation>
    <scope>NUCLEOTIDE SEQUENCE</scope>
</reference>
<proteinExistence type="evidence at transcript level"/>
<feature type="region of interest" description="Disordered" evidence="1">
    <location>
        <begin position="1"/>
        <end position="33"/>
    </location>
</feature>
<evidence type="ECO:0000256" key="1">
    <source>
        <dbReference type="SAM" id="MobiDB-lite"/>
    </source>
</evidence>
<feature type="compositionally biased region" description="Basic and acidic residues" evidence="1">
    <location>
        <begin position="1"/>
        <end position="11"/>
    </location>
</feature>
<feature type="compositionally biased region" description="Low complexity" evidence="1">
    <location>
        <begin position="85"/>
        <end position="94"/>
    </location>
</feature>
<accession>A0A2Z4HNB6</accession>
<protein>
    <submittedName>
        <fullName evidence="2">Uncharacterized protein</fullName>
    </submittedName>
</protein>
<dbReference type="AlphaFoldDB" id="A0A2Z4HNB6"/>
<feature type="region of interest" description="Disordered" evidence="1">
    <location>
        <begin position="205"/>
        <end position="225"/>
    </location>
</feature>